<dbReference type="InterPro" id="IPR023468">
    <property type="entry name" value="Riboflavin_kinase"/>
</dbReference>
<dbReference type="GO" id="GO:0009398">
    <property type="term" value="P:FMN biosynthetic process"/>
    <property type="evidence" value="ECO:0007669"/>
    <property type="project" value="TreeGrafter"/>
</dbReference>
<evidence type="ECO:0000256" key="2">
    <source>
        <dbReference type="ARBA" id="ARBA00022630"/>
    </source>
</evidence>
<reference evidence="9 10" key="1">
    <citation type="journal article" date="2016" name="Nat. Commun.">
        <title>Thousands of microbial genomes shed light on interconnected biogeochemical processes in an aquifer system.</title>
        <authorList>
            <person name="Anantharaman K."/>
            <person name="Brown C.T."/>
            <person name="Hug L.A."/>
            <person name="Sharon I."/>
            <person name="Castelle C.J."/>
            <person name="Probst A.J."/>
            <person name="Thomas B.C."/>
            <person name="Singh A."/>
            <person name="Wilkins M.J."/>
            <person name="Karaoz U."/>
            <person name="Brodie E.L."/>
            <person name="Williams K.H."/>
            <person name="Hubbard S.S."/>
            <person name="Banfield J.F."/>
        </authorList>
    </citation>
    <scope>NUCLEOTIDE SEQUENCE [LARGE SCALE GENOMIC DNA]</scope>
</reference>
<dbReference type="Gene3D" id="2.40.30.30">
    <property type="entry name" value="Riboflavin kinase-like"/>
    <property type="match status" value="1"/>
</dbReference>
<dbReference type="EMBL" id="MFBS01000032">
    <property type="protein sequence ID" value="OGE08781.1"/>
    <property type="molecule type" value="Genomic_DNA"/>
</dbReference>
<evidence type="ECO:0000256" key="5">
    <source>
        <dbReference type="ARBA" id="ARBA00022741"/>
    </source>
</evidence>
<dbReference type="Pfam" id="PF01687">
    <property type="entry name" value="Flavokinase"/>
    <property type="match status" value="1"/>
</dbReference>
<keyword evidence="5" id="KW-0547">Nucleotide-binding</keyword>
<accession>A0A1F5HX95</accession>
<evidence type="ECO:0000256" key="1">
    <source>
        <dbReference type="ARBA" id="ARBA00012105"/>
    </source>
</evidence>
<gene>
    <name evidence="9" type="ORF">A3A60_00415</name>
</gene>
<sequence length="127" mass="14439">MNKPVTLRGRVVPFDGRGRSLGYPTANIKSKTNLTNGIYFGFADLNGYRKHPAIIFIGTPTTVGDSSRRVEAYLLDVDDKDYYELDISLDIKKFHRPSKTFNSIEELKATMKNDEIAAHKWFNRPGK</sequence>
<dbReference type="InterPro" id="IPR023465">
    <property type="entry name" value="Riboflavin_kinase_dom_sf"/>
</dbReference>
<name>A0A1F5HX95_9BACT</name>
<comment type="caution">
    <text evidence="9">The sequence shown here is derived from an EMBL/GenBank/DDBJ whole genome shotgun (WGS) entry which is preliminary data.</text>
</comment>
<dbReference type="PANTHER" id="PTHR22749:SF6">
    <property type="entry name" value="RIBOFLAVIN KINASE"/>
    <property type="match status" value="1"/>
</dbReference>
<evidence type="ECO:0000313" key="10">
    <source>
        <dbReference type="Proteomes" id="UP000179227"/>
    </source>
</evidence>
<dbReference type="GO" id="GO:0008531">
    <property type="term" value="F:riboflavin kinase activity"/>
    <property type="evidence" value="ECO:0007669"/>
    <property type="project" value="UniProtKB-EC"/>
</dbReference>
<evidence type="ECO:0000256" key="7">
    <source>
        <dbReference type="ARBA" id="ARBA00047880"/>
    </source>
</evidence>
<keyword evidence="2" id="KW-0285">Flavoprotein</keyword>
<comment type="catalytic activity">
    <reaction evidence="7">
        <text>riboflavin + ATP = FMN + ADP + H(+)</text>
        <dbReference type="Rhea" id="RHEA:14357"/>
        <dbReference type="ChEBI" id="CHEBI:15378"/>
        <dbReference type="ChEBI" id="CHEBI:30616"/>
        <dbReference type="ChEBI" id="CHEBI:57986"/>
        <dbReference type="ChEBI" id="CHEBI:58210"/>
        <dbReference type="ChEBI" id="CHEBI:456216"/>
        <dbReference type="EC" id="2.7.1.26"/>
    </reaction>
</comment>
<dbReference type="GO" id="GO:0009231">
    <property type="term" value="P:riboflavin biosynthetic process"/>
    <property type="evidence" value="ECO:0007669"/>
    <property type="project" value="InterPro"/>
</dbReference>
<evidence type="ECO:0000259" key="8">
    <source>
        <dbReference type="SMART" id="SM00904"/>
    </source>
</evidence>
<protein>
    <recommendedName>
        <fullName evidence="1">riboflavin kinase</fullName>
        <ecNumber evidence="1">2.7.1.26</ecNumber>
    </recommendedName>
</protein>
<dbReference type="SUPFAM" id="SSF82114">
    <property type="entry name" value="Riboflavin kinase-like"/>
    <property type="match status" value="1"/>
</dbReference>
<keyword evidence="6" id="KW-0067">ATP-binding</keyword>
<evidence type="ECO:0000313" key="9">
    <source>
        <dbReference type="EMBL" id="OGE08781.1"/>
    </source>
</evidence>
<keyword evidence="4" id="KW-0808">Transferase</keyword>
<dbReference type="STRING" id="1797729.A3A60_00415"/>
<keyword evidence="3" id="KW-0288">FMN</keyword>
<evidence type="ECO:0000256" key="6">
    <source>
        <dbReference type="ARBA" id="ARBA00022840"/>
    </source>
</evidence>
<dbReference type="Proteomes" id="UP000179227">
    <property type="component" value="Unassembled WGS sequence"/>
</dbReference>
<proteinExistence type="predicted"/>
<evidence type="ECO:0000256" key="3">
    <source>
        <dbReference type="ARBA" id="ARBA00022643"/>
    </source>
</evidence>
<dbReference type="InterPro" id="IPR015865">
    <property type="entry name" value="Riboflavin_kinase_bac/euk"/>
</dbReference>
<dbReference type="EC" id="2.7.1.26" evidence="1"/>
<dbReference type="AlphaFoldDB" id="A0A1F5HX95"/>
<evidence type="ECO:0000256" key="4">
    <source>
        <dbReference type="ARBA" id="ARBA00022679"/>
    </source>
</evidence>
<organism evidence="9 10">
    <name type="scientific">Candidatus Curtissbacteria bacterium RIFCSPLOWO2_01_FULL_42_26</name>
    <dbReference type="NCBI Taxonomy" id="1797729"/>
    <lineage>
        <taxon>Bacteria</taxon>
        <taxon>Candidatus Curtissiibacteriota</taxon>
    </lineage>
</organism>
<dbReference type="PANTHER" id="PTHR22749">
    <property type="entry name" value="RIBOFLAVIN KINASE/FMN ADENYLYLTRANSFERASE"/>
    <property type="match status" value="1"/>
</dbReference>
<dbReference type="SMART" id="SM00904">
    <property type="entry name" value="Flavokinase"/>
    <property type="match status" value="1"/>
</dbReference>
<dbReference type="GO" id="GO:0005524">
    <property type="term" value="F:ATP binding"/>
    <property type="evidence" value="ECO:0007669"/>
    <property type="project" value="UniProtKB-KW"/>
</dbReference>
<feature type="domain" description="Riboflavin kinase" evidence="8">
    <location>
        <begin position="1"/>
        <end position="123"/>
    </location>
</feature>